<dbReference type="AlphaFoldDB" id="A0A3D8I585"/>
<evidence type="ECO:0000256" key="4">
    <source>
        <dbReference type="SAM" id="SignalP"/>
    </source>
</evidence>
<evidence type="ECO:0000259" key="5">
    <source>
        <dbReference type="Pfam" id="PF03968"/>
    </source>
</evidence>
<reference evidence="6 7" key="1">
    <citation type="submission" date="2018-04" db="EMBL/GenBank/DDBJ databases">
        <title>Novel Campyloabacter and Helicobacter Species and Strains.</title>
        <authorList>
            <person name="Mannion A.J."/>
            <person name="Shen Z."/>
            <person name="Fox J.G."/>
        </authorList>
    </citation>
    <scope>NUCLEOTIDE SEQUENCE [LARGE SCALE GENOMIC DNA]</scope>
    <source>
        <strain evidence="6 7">MIT 98-6070</strain>
    </source>
</reference>
<dbReference type="GO" id="GO:0030288">
    <property type="term" value="C:outer membrane-bounded periplasmic space"/>
    <property type="evidence" value="ECO:0007669"/>
    <property type="project" value="TreeGrafter"/>
</dbReference>
<gene>
    <name evidence="6" type="primary">lptA</name>
    <name evidence="6" type="ORF">CQA63_03655</name>
</gene>
<dbReference type="GO" id="GO:0009279">
    <property type="term" value="C:cell outer membrane"/>
    <property type="evidence" value="ECO:0007669"/>
    <property type="project" value="TreeGrafter"/>
</dbReference>
<protein>
    <submittedName>
        <fullName evidence="6">Lipopolysaccharide transport periplasmic protein LptA</fullName>
    </submittedName>
</protein>
<accession>A0A3D8I585</accession>
<organism evidence="6 7">
    <name type="scientific">Helicobacter marmotae</name>
    <dbReference type="NCBI Taxonomy" id="152490"/>
    <lineage>
        <taxon>Bacteria</taxon>
        <taxon>Pseudomonadati</taxon>
        <taxon>Campylobacterota</taxon>
        <taxon>Epsilonproteobacteria</taxon>
        <taxon>Campylobacterales</taxon>
        <taxon>Helicobacteraceae</taxon>
        <taxon>Helicobacter</taxon>
    </lineage>
</organism>
<keyword evidence="2 4" id="KW-0732">Signal</keyword>
<dbReference type="OrthoDB" id="5373249at2"/>
<keyword evidence="7" id="KW-1185">Reference proteome</keyword>
<evidence type="ECO:0000313" key="7">
    <source>
        <dbReference type="Proteomes" id="UP000256599"/>
    </source>
</evidence>
<dbReference type="GO" id="GO:0001530">
    <property type="term" value="F:lipopolysaccharide binding"/>
    <property type="evidence" value="ECO:0007669"/>
    <property type="project" value="InterPro"/>
</dbReference>
<dbReference type="PANTHER" id="PTHR36504">
    <property type="entry name" value="LIPOPOLYSACCHARIDE EXPORT SYSTEM PROTEIN LPTA"/>
    <property type="match status" value="1"/>
</dbReference>
<evidence type="ECO:0000256" key="3">
    <source>
        <dbReference type="ARBA" id="ARBA00022764"/>
    </source>
</evidence>
<dbReference type="GO" id="GO:0017089">
    <property type="term" value="F:glycolipid transfer activity"/>
    <property type="evidence" value="ECO:0007669"/>
    <property type="project" value="TreeGrafter"/>
</dbReference>
<keyword evidence="1" id="KW-0813">Transport</keyword>
<feature type="signal peptide" evidence="4">
    <location>
        <begin position="1"/>
        <end position="18"/>
    </location>
</feature>
<dbReference type="Pfam" id="PF03968">
    <property type="entry name" value="LptD_N"/>
    <property type="match status" value="1"/>
</dbReference>
<dbReference type="InterPro" id="IPR052037">
    <property type="entry name" value="LPS_export_LptA"/>
</dbReference>
<evidence type="ECO:0000256" key="2">
    <source>
        <dbReference type="ARBA" id="ARBA00022729"/>
    </source>
</evidence>
<feature type="domain" description="Organic solvent tolerance-like N-terminal" evidence="5">
    <location>
        <begin position="24"/>
        <end position="134"/>
    </location>
</feature>
<dbReference type="Proteomes" id="UP000256599">
    <property type="component" value="Unassembled WGS sequence"/>
</dbReference>
<dbReference type="EMBL" id="NXLR01000004">
    <property type="protein sequence ID" value="RDU60320.1"/>
    <property type="molecule type" value="Genomic_DNA"/>
</dbReference>
<dbReference type="NCBIfam" id="TIGR03002">
    <property type="entry name" value="outer_YhbN_LptA"/>
    <property type="match status" value="1"/>
</dbReference>
<dbReference type="GO" id="GO:0015920">
    <property type="term" value="P:lipopolysaccharide transport"/>
    <property type="evidence" value="ECO:0007669"/>
    <property type="project" value="InterPro"/>
</dbReference>
<evidence type="ECO:0000256" key="1">
    <source>
        <dbReference type="ARBA" id="ARBA00022448"/>
    </source>
</evidence>
<dbReference type="InterPro" id="IPR005653">
    <property type="entry name" value="OstA-like_N"/>
</dbReference>
<dbReference type="InterPro" id="IPR014340">
    <property type="entry name" value="LptA"/>
</dbReference>
<feature type="chain" id="PRO_5017688516" evidence="4">
    <location>
        <begin position="19"/>
        <end position="156"/>
    </location>
</feature>
<sequence>MMYKIAQILCICAVCALASTEQLQVSAKKIESDLKKGQTLLNGDVVVTKGGDTLWADKVLIETNKKNQPTRYVASGNVRFHTKLPDKEFKGKAKKAIYDVQKDEYQLIDNAMIEEVGKQNSIKGDVITFSPSTEEALVKGSDKKPSVLTFIMEPSP</sequence>
<dbReference type="Gene3D" id="2.60.450.10">
    <property type="entry name" value="Lipopolysaccharide (LPS) transport protein A like domain"/>
    <property type="match status" value="1"/>
</dbReference>
<keyword evidence="3" id="KW-0574">Periplasm</keyword>
<name>A0A3D8I585_9HELI</name>
<evidence type="ECO:0000313" key="6">
    <source>
        <dbReference type="EMBL" id="RDU60320.1"/>
    </source>
</evidence>
<proteinExistence type="predicted"/>
<comment type="caution">
    <text evidence="6">The sequence shown here is derived from an EMBL/GenBank/DDBJ whole genome shotgun (WGS) entry which is preliminary data.</text>
</comment>
<dbReference type="PANTHER" id="PTHR36504:SF1">
    <property type="entry name" value="LIPOPOLYSACCHARIDE EXPORT SYSTEM PROTEIN LPTA"/>
    <property type="match status" value="1"/>
</dbReference>